<dbReference type="RefSeq" id="WP_142525045.1">
    <property type="nucleotide sequence ID" value="NZ_CABFUZ020000109.1"/>
</dbReference>
<name>A0A5E6MEH4_9BACT</name>
<reference evidence="1" key="1">
    <citation type="submission" date="2019-09" db="EMBL/GenBank/DDBJ databases">
        <authorList>
            <person name="Cremers G."/>
        </authorList>
    </citation>
    <scope>NUCLEOTIDE SEQUENCE [LARGE SCALE GENOMIC DNA]</scope>
    <source>
        <strain evidence="1">3B</strain>
    </source>
</reference>
<dbReference type="AlphaFoldDB" id="A0A5E6MEH4"/>
<dbReference type="EMBL" id="CABFUZ020000109">
    <property type="protein sequence ID" value="VVM06223.1"/>
    <property type="molecule type" value="Genomic_DNA"/>
</dbReference>
<protein>
    <submittedName>
        <fullName evidence="1">Uncharacterized protein</fullName>
    </submittedName>
</protein>
<gene>
    <name evidence="1" type="ORF">MAMC_00998</name>
</gene>
<accession>A0A5E6MEH4</accession>
<dbReference type="OrthoDB" id="192300at2"/>
<evidence type="ECO:0000313" key="1">
    <source>
        <dbReference type="EMBL" id="VVM06223.1"/>
    </source>
</evidence>
<comment type="caution">
    <text evidence="1">The sequence shown here is derived from an EMBL/GenBank/DDBJ whole genome shotgun (WGS) entry which is preliminary data.</text>
</comment>
<organism evidence="1 2">
    <name type="scientific">Methylacidimicrobium cyclopophantes</name>
    <dbReference type="NCBI Taxonomy" id="1041766"/>
    <lineage>
        <taxon>Bacteria</taxon>
        <taxon>Pseudomonadati</taxon>
        <taxon>Verrucomicrobiota</taxon>
        <taxon>Methylacidimicrobium</taxon>
    </lineage>
</organism>
<proteinExistence type="predicted"/>
<keyword evidence="2" id="KW-1185">Reference proteome</keyword>
<dbReference type="Proteomes" id="UP000381693">
    <property type="component" value="Unassembled WGS sequence"/>
</dbReference>
<sequence length="198" mass="22914">MPREPANESKRELPESPSRIVYPEDLAMDLFNGGQQPVSLRQRALLFEAYFVQRLGEDLPRTSKMEPAFPAIVVDRRFFCELLGGSYPIWARMLDESPDAWSEWFVIDSAADPESVLLSMPIEDAAVGEHSLDFLARFANHPQGELLFPVCRRLAAVCQALHRRWRERSVPFIRFDRLPKEFVNRRTRLLQVQESSVR</sequence>
<evidence type="ECO:0000313" key="2">
    <source>
        <dbReference type="Proteomes" id="UP000381693"/>
    </source>
</evidence>